<dbReference type="InterPro" id="IPR018212">
    <property type="entry name" value="Na/solute_symporter_CS"/>
</dbReference>
<dbReference type="InterPro" id="IPR001734">
    <property type="entry name" value="Na/solute_symporter"/>
</dbReference>
<dbReference type="GO" id="GO:0006814">
    <property type="term" value="P:sodium ion transport"/>
    <property type="evidence" value="ECO:0007669"/>
    <property type="project" value="UniProtKB-KW"/>
</dbReference>
<keyword evidence="11" id="KW-0739">Sodium transport</keyword>
<dbReference type="RefSeq" id="WP_085156042.1">
    <property type="nucleotide sequence ID" value="NZ_AP022612.1"/>
</dbReference>
<dbReference type="InterPro" id="IPR038377">
    <property type="entry name" value="Na/Glc_symporter_sf"/>
</dbReference>
<comment type="subcellular location">
    <subcellularLocation>
        <location evidence="1">Cell membrane</location>
        <topology evidence="1">Multi-pass membrane protein</topology>
    </subcellularLocation>
</comment>
<evidence type="ECO:0000256" key="2">
    <source>
        <dbReference type="ARBA" id="ARBA00006434"/>
    </source>
</evidence>
<evidence type="ECO:0000256" key="9">
    <source>
        <dbReference type="ARBA" id="ARBA00023065"/>
    </source>
</evidence>
<evidence type="ECO:0000256" key="12">
    <source>
        <dbReference type="ARBA" id="ARBA00033708"/>
    </source>
</evidence>
<dbReference type="InterPro" id="IPR050277">
    <property type="entry name" value="Sodium:Solute_Symporter"/>
</dbReference>
<gene>
    <name evidence="14" type="ORF">MCNF_40470</name>
</gene>
<keyword evidence="4" id="KW-1003">Cell membrane</keyword>
<dbReference type="PANTHER" id="PTHR48086">
    <property type="entry name" value="SODIUM/PROLINE SYMPORTER-RELATED"/>
    <property type="match status" value="1"/>
</dbReference>
<evidence type="ECO:0000256" key="8">
    <source>
        <dbReference type="ARBA" id="ARBA00023053"/>
    </source>
</evidence>
<sequence>MILLGVALSIAVVVAVGFLVSKRIEGDSSNFLVGGRMLPYWLVGGALMGAAVDTNATLGNTDLAFEFGFWAGACLPLGLALCLTITGLFFAKPMNRMGLTSFPDYYRLRFGRAVEVGASILLAVAFCMLVAGNLVAGGFLFNYFLGMPYWLGVVLIAAIAVAYTGTGGLIADAYTAIIQMALILAGAIGLLVWMTTSHGLDIAEGTGPFALGQMSDPAQGAVINWATLIALGIGDIVAIDFMARVFSAKSPEAARKACFTAAAGTVAICVPFGLVVLGAHSILPEELGGPVLFVLLDQYAPIGLTILVLCGLVGASMSTANGAILAISNVCVRNLGGVRRVHVAGQRDPLLRATRIAMVPMTLFAITFAIYVKQTGILLTLAFDLMLACLVVPFILGLVWRRGTTRAAVTAIVAGLVVRLTLFVLTPTMYGVENTILYIPNDLVSPSFDGWPTFIAFAVAIVTYVSVALMTPPAALRGLDIQTAQDLDDVLDRAPADTVPAVADRREPEPV</sequence>
<evidence type="ECO:0000256" key="10">
    <source>
        <dbReference type="ARBA" id="ARBA00023136"/>
    </source>
</evidence>
<dbReference type="GO" id="GO:0015293">
    <property type="term" value="F:symporter activity"/>
    <property type="evidence" value="ECO:0007669"/>
    <property type="project" value="UniProtKB-KW"/>
</dbReference>
<evidence type="ECO:0000256" key="4">
    <source>
        <dbReference type="ARBA" id="ARBA00022475"/>
    </source>
</evidence>
<accession>A0A7I7Y342</accession>
<keyword evidence="9" id="KW-0406">Ion transport</keyword>
<proteinExistence type="inferred from homology"/>
<evidence type="ECO:0000313" key="14">
    <source>
        <dbReference type="EMBL" id="BBZ35442.1"/>
    </source>
</evidence>
<evidence type="ECO:0000256" key="7">
    <source>
        <dbReference type="ARBA" id="ARBA00022989"/>
    </source>
</evidence>
<keyword evidence="3" id="KW-0813">Transport</keyword>
<protein>
    <submittedName>
        <fullName evidence="14">Sodium:solute symporter</fullName>
    </submittedName>
</protein>
<evidence type="ECO:0000256" key="5">
    <source>
        <dbReference type="ARBA" id="ARBA00022692"/>
    </source>
</evidence>
<dbReference type="Pfam" id="PF00474">
    <property type="entry name" value="SSF"/>
    <property type="match status" value="1"/>
</dbReference>
<reference evidence="14" key="1">
    <citation type="journal article" date="2019" name="Emerg. Microbes Infect.">
        <title>Comprehensive subspecies identification of 175 nontuberculous mycobacteria species based on 7547 genomic profiles.</title>
        <authorList>
            <person name="Matsumoto Y."/>
            <person name="Kinjo T."/>
            <person name="Motooka D."/>
            <person name="Nabeya D."/>
            <person name="Jung N."/>
            <person name="Uechi K."/>
            <person name="Horii T."/>
            <person name="Iida T."/>
            <person name="Fujita J."/>
            <person name="Nakamura S."/>
        </authorList>
    </citation>
    <scope>NUCLEOTIDE SEQUENCE [LARGE SCALE GENOMIC DNA]</scope>
    <source>
        <strain evidence="14">JCM 13671</strain>
    </source>
</reference>
<dbReference type="OrthoDB" id="9789704at2"/>
<name>A0A7I7Y342_9MYCO</name>
<dbReference type="Proteomes" id="UP000466931">
    <property type="component" value="Chromosome"/>
</dbReference>
<dbReference type="PROSITE" id="PS00456">
    <property type="entry name" value="NA_SOLUT_SYMP_1"/>
    <property type="match status" value="1"/>
</dbReference>
<dbReference type="EMBL" id="AP022612">
    <property type="protein sequence ID" value="BBZ35442.1"/>
    <property type="molecule type" value="Genomic_DNA"/>
</dbReference>
<dbReference type="GO" id="GO:0046942">
    <property type="term" value="P:carboxylic acid transport"/>
    <property type="evidence" value="ECO:0007669"/>
    <property type="project" value="UniProtKB-ARBA"/>
</dbReference>
<keyword evidence="5" id="KW-0812">Transmembrane</keyword>
<organism evidence="14 15">
    <name type="scientific">Mycolicibacterium confluentis</name>
    <dbReference type="NCBI Taxonomy" id="28047"/>
    <lineage>
        <taxon>Bacteria</taxon>
        <taxon>Bacillati</taxon>
        <taxon>Actinomycetota</taxon>
        <taxon>Actinomycetes</taxon>
        <taxon>Mycobacteriales</taxon>
        <taxon>Mycobacteriaceae</taxon>
        <taxon>Mycolicibacterium</taxon>
    </lineage>
</organism>
<evidence type="ECO:0000256" key="6">
    <source>
        <dbReference type="ARBA" id="ARBA00022847"/>
    </source>
</evidence>
<dbReference type="GO" id="GO:0005886">
    <property type="term" value="C:plasma membrane"/>
    <property type="evidence" value="ECO:0007669"/>
    <property type="project" value="UniProtKB-SubCell"/>
</dbReference>
<keyword evidence="7" id="KW-1133">Transmembrane helix</keyword>
<reference evidence="14" key="2">
    <citation type="submission" date="2020-02" db="EMBL/GenBank/DDBJ databases">
        <authorList>
            <person name="Matsumoto Y."/>
            <person name="Motooka D."/>
            <person name="Nakamura S."/>
        </authorList>
    </citation>
    <scope>NUCLEOTIDE SEQUENCE</scope>
    <source>
        <strain evidence="14">JCM 13671</strain>
    </source>
</reference>
<comment type="similarity">
    <text evidence="2 13">Belongs to the sodium:solute symporter (SSF) (TC 2.A.21) family.</text>
</comment>
<keyword evidence="8" id="KW-0915">Sodium</keyword>
<dbReference type="CDD" id="cd11474">
    <property type="entry name" value="SLC5sbd_CHT"/>
    <property type="match status" value="1"/>
</dbReference>
<evidence type="ECO:0000313" key="15">
    <source>
        <dbReference type="Proteomes" id="UP000466931"/>
    </source>
</evidence>
<comment type="catalytic activity">
    <reaction evidence="12">
        <text>L-proline(in) + Na(+)(in) = L-proline(out) + Na(+)(out)</text>
        <dbReference type="Rhea" id="RHEA:28967"/>
        <dbReference type="ChEBI" id="CHEBI:29101"/>
        <dbReference type="ChEBI" id="CHEBI:60039"/>
    </reaction>
</comment>
<dbReference type="PANTHER" id="PTHR48086:SF3">
    <property type="entry name" value="SODIUM_PROLINE SYMPORTER"/>
    <property type="match status" value="1"/>
</dbReference>
<evidence type="ECO:0000256" key="13">
    <source>
        <dbReference type="RuleBase" id="RU362091"/>
    </source>
</evidence>
<dbReference type="Gene3D" id="1.20.1730.10">
    <property type="entry name" value="Sodium/glucose cotransporter"/>
    <property type="match status" value="1"/>
</dbReference>
<evidence type="ECO:0000256" key="11">
    <source>
        <dbReference type="ARBA" id="ARBA00023201"/>
    </source>
</evidence>
<keyword evidence="10" id="KW-0472">Membrane</keyword>
<dbReference type="PROSITE" id="PS50283">
    <property type="entry name" value="NA_SOLUT_SYMP_3"/>
    <property type="match status" value="1"/>
</dbReference>
<keyword evidence="15" id="KW-1185">Reference proteome</keyword>
<evidence type="ECO:0000256" key="3">
    <source>
        <dbReference type="ARBA" id="ARBA00022448"/>
    </source>
</evidence>
<dbReference type="AlphaFoldDB" id="A0A7I7Y342"/>
<keyword evidence="6" id="KW-0769">Symport</keyword>
<evidence type="ECO:0000256" key="1">
    <source>
        <dbReference type="ARBA" id="ARBA00004651"/>
    </source>
</evidence>